<protein>
    <submittedName>
        <fullName evidence="1">Uncharacterized protein</fullName>
    </submittedName>
</protein>
<proteinExistence type="predicted"/>
<name>U9TWS7_RHIID</name>
<organism evidence="1">
    <name type="scientific">Rhizophagus irregularis (strain DAOM 181602 / DAOM 197198 / MUCL 43194)</name>
    <name type="common">Arbuscular mycorrhizal fungus</name>
    <name type="synonym">Glomus intraradices</name>
    <dbReference type="NCBI Taxonomy" id="747089"/>
    <lineage>
        <taxon>Eukaryota</taxon>
        <taxon>Fungi</taxon>
        <taxon>Fungi incertae sedis</taxon>
        <taxon>Mucoromycota</taxon>
        <taxon>Glomeromycotina</taxon>
        <taxon>Glomeromycetes</taxon>
        <taxon>Glomerales</taxon>
        <taxon>Glomeraceae</taxon>
        <taxon>Rhizophagus</taxon>
    </lineage>
</organism>
<dbReference type="EMBL" id="KI286697">
    <property type="protein sequence ID" value="ESA10798.1"/>
    <property type="molecule type" value="Genomic_DNA"/>
</dbReference>
<dbReference type="AlphaFoldDB" id="U9TWS7"/>
<evidence type="ECO:0000313" key="1">
    <source>
        <dbReference type="EMBL" id="ESA10798.1"/>
    </source>
</evidence>
<dbReference type="HOGENOM" id="CLU_3125748_0_0_1"/>
<reference evidence="1" key="1">
    <citation type="submission" date="2013-07" db="EMBL/GenBank/DDBJ databases">
        <title>The genome of an arbuscular mycorrhizal fungus provides insights into the evolution of the oldest plant symbiosis.</title>
        <authorList>
            <consortium name="DOE Joint Genome Institute"/>
            <person name="Tisserant E."/>
            <person name="Malbreil M."/>
            <person name="Kuo A."/>
            <person name="Kohler A."/>
            <person name="Symeonidi A."/>
            <person name="Balestrini R."/>
            <person name="Charron P."/>
            <person name="Duensing N."/>
            <person name="Frei-dit-Frey N."/>
            <person name="Gianinazzi-Pearson V."/>
            <person name="Gilbert B."/>
            <person name="Handa Y."/>
            <person name="Hijri M."/>
            <person name="Kaul R."/>
            <person name="Kawaguchi M."/>
            <person name="Krajinski F."/>
            <person name="Lammers P."/>
            <person name="Lapierre D."/>
            <person name="Masclaux F.G."/>
            <person name="Murat C."/>
            <person name="Morin E."/>
            <person name="Ndikumana S."/>
            <person name="Pagni M."/>
            <person name="Petitpierre D."/>
            <person name="Requena N."/>
            <person name="Rosikiewicz P."/>
            <person name="Riley R."/>
            <person name="Saito K."/>
            <person name="San Clemente H."/>
            <person name="Shapiro H."/>
            <person name="van Tuinen D."/>
            <person name="Becard G."/>
            <person name="Bonfante P."/>
            <person name="Paszkowski U."/>
            <person name="Shachar-Hill Y."/>
            <person name="Young J.P."/>
            <person name="Sanders I.R."/>
            <person name="Henrissat B."/>
            <person name="Rensing S.A."/>
            <person name="Grigoriev I.V."/>
            <person name="Corradi N."/>
            <person name="Roux C."/>
            <person name="Martin F."/>
        </authorList>
    </citation>
    <scope>NUCLEOTIDE SEQUENCE</scope>
    <source>
        <strain evidence="1">DAOM 197198</strain>
    </source>
</reference>
<sequence>MQTPDISKTDHKSNFWQIGSFFKSSKRFKGPDYEFCETIQVRRKKSTKNA</sequence>
<gene>
    <name evidence="1" type="ORF">GLOINDRAFT_3243</name>
</gene>
<accession>U9TWS7</accession>